<proteinExistence type="inferred from homology"/>
<reference evidence="2 3" key="1">
    <citation type="submission" date="2016-10" db="EMBL/GenBank/DDBJ databases">
        <authorList>
            <person name="de Groot N.N."/>
        </authorList>
    </citation>
    <scope>NUCLEOTIDE SEQUENCE [LARGE SCALE GENOMIC DNA]</scope>
    <source>
        <strain evidence="2 3">CPCC 100156</strain>
    </source>
</reference>
<keyword evidence="3" id="KW-1185">Reference proteome</keyword>
<dbReference type="PANTHER" id="PTHR42928">
    <property type="entry name" value="TRICARBOXYLATE-BINDING PROTEIN"/>
    <property type="match status" value="1"/>
</dbReference>
<dbReference type="Pfam" id="PF03401">
    <property type="entry name" value="TctC"/>
    <property type="match status" value="1"/>
</dbReference>
<dbReference type="Proteomes" id="UP000198925">
    <property type="component" value="Unassembled WGS sequence"/>
</dbReference>
<dbReference type="STRING" id="938405.SAMN02927895_00632"/>
<dbReference type="CDD" id="cd07012">
    <property type="entry name" value="PBP2_Bug_TTT"/>
    <property type="match status" value="1"/>
</dbReference>
<evidence type="ECO:0000256" key="1">
    <source>
        <dbReference type="ARBA" id="ARBA00006987"/>
    </source>
</evidence>
<sequence>MSESPPFVKTRRQTVRVGLGLAMGAMAPAVHSVQAQQTSVGRPIRLVVPYPAGGAVDLVGRLFSERMEPLLGQQVVVDNRSGGAGIVGADYVAKARADGTTLGVIGMTTLCAYKTLYSHLPFDPDTDFSPISQLSAGTVVCAVNKQAAARHGWTDFRRLVTWARDNPEELRFGTAGVGSTAHLTMAALQKAAAVRGLHVTYRGAAPAVADLQAGVIDMMFELTPALMPLISQGEVAALAVGSARRIALLPSVPGMSEFEDLGLGALDIGAWEALMAPAGTAPEVIKQLHAAALRAGSDSRLGERMREVGFIADPSVTPQALADKIKHETPIWRRLVEASGAKLD</sequence>
<organism evidence="2 3">
    <name type="scientific">Belnapia rosea</name>
    <dbReference type="NCBI Taxonomy" id="938405"/>
    <lineage>
        <taxon>Bacteria</taxon>
        <taxon>Pseudomonadati</taxon>
        <taxon>Pseudomonadota</taxon>
        <taxon>Alphaproteobacteria</taxon>
        <taxon>Acetobacterales</taxon>
        <taxon>Roseomonadaceae</taxon>
        <taxon>Belnapia</taxon>
    </lineage>
</organism>
<dbReference type="InterPro" id="IPR005064">
    <property type="entry name" value="BUG"/>
</dbReference>
<dbReference type="PIRSF" id="PIRSF017082">
    <property type="entry name" value="YflP"/>
    <property type="match status" value="1"/>
</dbReference>
<dbReference type="Gene3D" id="3.40.190.150">
    <property type="entry name" value="Bordetella uptake gene, domain 1"/>
    <property type="match status" value="1"/>
</dbReference>
<dbReference type="EMBL" id="FMZX01000001">
    <property type="protein sequence ID" value="SDC27827.1"/>
    <property type="molecule type" value="Genomic_DNA"/>
</dbReference>
<accession>A0A1G6KA76</accession>
<protein>
    <submittedName>
        <fullName evidence="2">Tripartite-type tricarboxylate transporter, receptor component TctC</fullName>
    </submittedName>
</protein>
<gene>
    <name evidence="2" type="ORF">SAMN04487779_1001442</name>
</gene>
<dbReference type="SUPFAM" id="SSF53850">
    <property type="entry name" value="Periplasmic binding protein-like II"/>
    <property type="match status" value="1"/>
</dbReference>
<dbReference type="Gene3D" id="3.40.190.10">
    <property type="entry name" value="Periplasmic binding protein-like II"/>
    <property type="match status" value="1"/>
</dbReference>
<comment type="similarity">
    <text evidence="1">Belongs to the UPF0065 (bug) family.</text>
</comment>
<evidence type="ECO:0000313" key="3">
    <source>
        <dbReference type="Proteomes" id="UP000198925"/>
    </source>
</evidence>
<dbReference type="PANTHER" id="PTHR42928:SF5">
    <property type="entry name" value="BLR1237 PROTEIN"/>
    <property type="match status" value="1"/>
</dbReference>
<dbReference type="AlphaFoldDB" id="A0A1G6KA76"/>
<dbReference type="InterPro" id="IPR042100">
    <property type="entry name" value="Bug_dom1"/>
</dbReference>
<evidence type="ECO:0000313" key="2">
    <source>
        <dbReference type="EMBL" id="SDC27827.1"/>
    </source>
</evidence>
<keyword evidence="2" id="KW-0675">Receptor</keyword>
<name>A0A1G6KA76_9PROT</name>